<evidence type="ECO:0000313" key="2">
    <source>
        <dbReference type="EMBL" id="KAH3706649.1"/>
    </source>
</evidence>
<proteinExistence type="predicted"/>
<comment type="caution">
    <text evidence="2">The sequence shown here is derived from an EMBL/GenBank/DDBJ whole genome shotgun (WGS) entry which is preliminary data.</text>
</comment>
<name>A0A9D3YY85_DREPO</name>
<accession>A0A9D3YY85</accession>
<dbReference type="AlphaFoldDB" id="A0A9D3YY85"/>
<evidence type="ECO:0000256" key="1">
    <source>
        <dbReference type="SAM" id="MobiDB-lite"/>
    </source>
</evidence>
<dbReference type="EMBL" id="JAIWYP010000014">
    <property type="protein sequence ID" value="KAH3706649.1"/>
    <property type="molecule type" value="Genomic_DNA"/>
</dbReference>
<gene>
    <name evidence="2" type="ORF">DPMN_066037</name>
</gene>
<dbReference type="Proteomes" id="UP000828390">
    <property type="component" value="Unassembled WGS sequence"/>
</dbReference>
<feature type="region of interest" description="Disordered" evidence="1">
    <location>
        <begin position="1"/>
        <end position="58"/>
    </location>
</feature>
<feature type="compositionally biased region" description="Basic and acidic residues" evidence="1">
    <location>
        <begin position="8"/>
        <end position="24"/>
    </location>
</feature>
<keyword evidence="3" id="KW-1185">Reference proteome</keyword>
<reference evidence="2" key="2">
    <citation type="submission" date="2020-11" db="EMBL/GenBank/DDBJ databases">
        <authorList>
            <person name="McCartney M.A."/>
            <person name="Auch B."/>
            <person name="Kono T."/>
            <person name="Mallez S."/>
            <person name="Becker A."/>
            <person name="Gohl D.M."/>
            <person name="Silverstein K.A.T."/>
            <person name="Koren S."/>
            <person name="Bechman K.B."/>
            <person name="Herman A."/>
            <person name="Abrahante J.E."/>
            <person name="Garbe J."/>
        </authorList>
    </citation>
    <scope>NUCLEOTIDE SEQUENCE</scope>
    <source>
        <strain evidence="2">Duluth1</strain>
        <tissue evidence="2">Whole animal</tissue>
    </source>
</reference>
<evidence type="ECO:0000313" key="3">
    <source>
        <dbReference type="Proteomes" id="UP000828390"/>
    </source>
</evidence>
<organism evidence="2 3">
    <name type="scientific">Dreissena polymorpha</name>
    <name type="common">Zebra mussel</name>
    <name type="synonym">Mytilus polymorpha</name>
    <dbReference type="NCBI Taxonomy" id="45954"/>
    <lineage>
        <taxon>Eukaryota</taxon>
        <taxon>Metazoa</taxon>
        <taxon>Spiralia</taxon>
        <taxon>Lophotrochozoa</taxon>
        <taxon>Mollusca</taxon>
        <taxon>Bivalvia</taxon>
        <taxon>Autobranchia</taxon>
        <taxon>Heteroconchia</taxon>
        <taxon>Euheterodonta</taxon>
        <taxon>Imparidentia</taxon>
        <taxon>Neoheterodontei</taxon>
        <taxon>Myida</taxon>
        <taxon>Dreissenoidea</taxon>
        <taxon>Dreissenidae</taxon>
        <taxon>Dreissena</taxon>
    </lineage>
</organism>
<sequence>MDVSNGWTDDKKIRADWKADHVAQEKTSPAQDTDKLPRNKSRSQTSSTQRTKLELAKL</sequence>
<reference evidence="2" key="1">
    <citation type="journal article" date="2019" name="bioRxiv">
        <title>The Genome of the Zebra Mussel, Dreissena polymorpha: A Resource for Invasive Species Research.</title>
        <authorList>
            <person name="McCartney M.A."/>
            <person name="Auch B."/>
            <person name="Kono T."/>
            <person name="Mallez S."/>
            <person name="Zhang Y."/>
            <person name="Obille A."/>
            <person name="Becker A."/>
            <person name="Abrahante J.E."/>
            <person name="Garbe J."/>
            <person name="Badalamenti J.P."/>
            <person name="Herman A."/>
            <person name="Mangelson H."/>
            <person name="Liachko I."/>
            <person name="Sullivan S."/>
            <person name="Sone E.D."/>
            <person name="Koren S."/>
            <person name="Silverstein K.A.T."/>
            <person name="Beckman K.B."/>
            <person name="Gohl D.M."/>
        </authorList>
    </citation>
    <scope>NUCLEOTIDE SEQUENCE</scope>
    <source>
        <strain evidence="2">Duluth1</strain>
        <tissue evidence="2">Whole animal</tissue>
    </source>
</reference>
<protein>
    <submittedName>
        <fullName evidence="2">Uncharacterized protein</fullName>
    </submittedName>
</protein>